<sequence>MTNISSLVDSYGVYSYKDDLIYYKAENFRNWRHREIRVQKDPNINAYIKKLDEEIFTERPIFTPDIFGGKGPKKDEEKLSLMNGDTIIEPEPRSQEVLEKEFMSGKPHIDDVSEDWENEKWDNFLLRIFDTARPHSFCVIDLYNKPPYWRVFSEREIDTIKYNKDGHPIGCHITWTLDLPKSNGVFINFDDDLTFYDRENPNENATALFIPYGVPKGNRLGEFDIENLWTFAIDLGYIELDITNNSAKTSGFYFLKYGDALKGAGSQEIVNVMDIIGSNRAIGAKESALKDIIAIHPEQAQFSIEAKFAKLKSFASTSRLPLTFYAGEKQMGGVFTEGFTDEAKVNKKKKYIFGQFKPYIKDLVRMRWGIELEDVEVWIEEQEAESFEFGEEDKKEEKKEVIKE</sequence>
<reference evidence="2" key="1">
    <citation type="journal article" date="2015" name="Nature">
        <title>Complex archaea that bridge the gap between prokaryotes and eukaryotes.</title>
        <authorList>
            <person name="Spang A."/>
            <person name="Saw J.H."/>
            <person name="Jorgensen S.L."/>
            <person name="Zaremba-Niedzwiedzka K."/>
            <person name="Martijn J."/>
            <person name="Lind A.E."/>
            <person name="van Eijk R."/>
            <person name="Schleper C."/>
            <person name="Guy L."/>
            <person name="Ettema T.J."/>
        </authorList>
    </citation>
    <scope>NUCLEOTIDE SEQUENCE</scope>
</reference>
<evidence type="ECO:0000256" key="1">
    <source>
        <dbReference type="SAM" id="MobiDB-lite"/>
    </source>
</evidence>
<accession>A0A0F9NLP4</accession>
<protein>
    <submittedName>
        <fullName evidence="2">Uncharacterized protein</fullName>
    </submittedName>
</protein>
<feature type="compositionally biased region" description="Basic and acidic residues" evidence="1">
    <location>
        <begin position="392"/>
        <end position="404"/>
    </location>
</feature>
<dbReference type="AlphaFoldDB" id="A0A0F9NLP4"/>
<evidence type="ECO:0000313" key="2">
    <source>
        <dbReference type="EMBL" id="KKM82242.1"/>
    </source>
</evidence>
<gene>
    <name evidence="2" type="ORF">LCGC14_1321540</name>
</gene>
<organism evidence="2">
    <name type="scientific">marine sediment metagenome</name>
    <dbReference type="NCBI Taxonomy" id="412755"/>
    <lineage>
        <taxon>unclassified sequences</taxon>
        <taxon>metagenomes</taxon>
        <taxon>ecological metagenomes</taxon>
    </lineage>
</organism>
<feature type="region of interest" description="Disordered" evidence="1">
    <location>
        <begin position="385"/>
        <end position="404"/>
    </location>
</feature>
<dbReference type="EMBL" id="LAZR01007892">
    <property type="protein sequence ID" value="KKM82242.1"/>
    <property type="molecule type" value="Genomic_DNA"/>
</dbReference>
<name>A0A0F9NLP4_9ZZZZ</name>
<proteinExistence type="predicted"/>
<comment type="caution">
    <text evidence="2">The sequence shown here is derived from an EMBL/GenBank/DDBJ whole genome shotgun (WGS) entry which is preliminary data.</text>
</comment>